<proteinExistence type="predicted"/>
<name>A0A412J6A8_9FIRM</name>
<gene>
    <name evidence="2" type="ORF">DWX92_03465</name>
</gene>
<feature type="domain" description="PucR C-terminal helix-turn-helix" evidence="1">
    <location>
        <begin position="439"/>
        <end position="492"/>
    </location>
</feature>
<dbReference type="EMBL" id="QRVM01000009">
    <property type="protein sequence ID" value="RGS47885.1"/>
    <property type="molecule type" value="Genomic_DNA"/>
</dbReference>
<reference evidence="2 3" key="1">
    <citation type="submission" date="2018-08" db="EMBL/GenBank/DDBJ databases">
        <title>A genome reference for cultivated species of the human gut microbiota.</title>
        <authorList>
            <person name="Zou Y."/>
            <person name="Xue W."/>
            <person name="Luo G."/>
        </authorList>
    </citation>
    <scope>NUCLEOTIDE SEQUENCE [LARGE SCALE GENOMIC DNA]</scope>
    <source>
        <strain evidence="2 3">AF22-10AC</strain>
    </source>
</reference>
<dbReference type="InterPro" id="IPR042070">
    <property type="entry name" value="PucR_C-HTH_sf"/>
</dbReference>
<dbReference type="Gene3D" id="1.10.10.2840">
    <property type="entry name" value="PucR C-terminal helix-turn-helix domain"/>
    <property type="match status" value="1"/>
</dbReference>
<dbReference type="InterPro" id="IPR025736">
    <property type="entry name" value="PucR_C-HTH_dom"/>
</dbReference>
<dbReference type="PANTHER" id="PTHR33744">
    <property type="entry name" value="CARBOHYDRATE DIACID REGULATOR"/>
    <property type="match status" value="1"/>
</dbReference>
<dbReference type="InterPro" id="IPR051448">
    <property type="entry name" value="CdaR-like_regulators"/>
</dbReference>
<dbReference type="Pfam" id="PF13556">
    <property type="entry name" value="HTH_30"/>
    <property type="match status" value="1"/>
</dbReference>
<protein>
    <submittedName>
        <fullName evidence="2">PucR family transcriptional regulator</fullName>
    </submittedName>
</protein>
<evidence type="ECO:0000313" key="3">
    <source>
        <dbReference type="Proteomes" id="UP000285274"/>
    </source>
</evidence>
<evidence type="ECO:0000259" key="1">
    <source>
        <dbReference type="Pfam" id="PF13556"/>
    </source>
</evidence>
<comment type="caution">
    <text evidence="2">The sequence shown here is derived from an EMBL/GenBank/DDBJ whole genome shotgun (WGS) entry which is preliminary data.</text>
</comment>
<accession>A0A412J6A8</accession>
<dbReference type="Proteomes" id="UP000285274">
    <property type="component" value="Unassembled WGS sequence"/>
</dbReference>
<sequence length="504" mass="59396">MVDGELLLTSLKVFEKMSEEMFLFHLEELNKKKISGFIIKRNESIPSYLLDTLFKFCEENHIPVLEISQNQNYFGTIKYILRQIYNKEAANRLYFVLMHDIFSSILLNESNLNVVIEKVLILLNKMLDNPVAIYSSNYDCYVSIEEEPVSFNIENGLKRYIPEVLTKHQYFIQKREYVEYINKIQLFDDRYFYLVITEKNNQLNDIDFAGMEDAILTLQFVLMRLSAEKELDKKYHKDLEYRLLVGTLSSEEEDEVANILELSDTDNLCVVTFRLLPKNKNGRFRSEQLRQTEIIEKELLRDLPKKYTTSNTNQIIYIYKKDEQISNLQFRLKLEELQKKIQSNLDKRNANAEFTIGIGKNVKGYHALKESFSDSKIALEYIHVIRKIIGDKDKSVVDCSKLGFFRMFVKVADKEELLSYVPESLQKLYEFDKQKNGELVDTLECFLNNKQSLKQTSNKLFVHYRTVSYRLEKIKEISSMDFDNPAEILAVRNGLIIYRLIETM</sequence>
<dbReference type="PANTHER" id="PTHR33744:SF1">
    <property type="entry name" value="DNA-BINDING TRANSCRIPTIONAL ACTIVATOR ADER"/>
    <property type="match status" value="1"/>
</dbReference>
<dbReference type="AlphaFoldDB" id="A0A412J6A8"/>
<organism evidence="2 3">
    <name type="scientific">Holdemanella biformis</name>
    <dbReference type="NCBI Taxonomy" id="1735"/>
    <lineage>
        <taxon>Bacteria</taxon>
        <taxon>Bacillati</taxon>
        <taxon>Bacillota</taxon>
        <taxon>Erysipelotrichia</taxon>
        <taxon>Erysipelotrichales</taxon>
        <taxon>Erysipelotrichaceae</taxon>
        <taxon>Holdemanella</taxon>
    </lineage>
</organism>
<evidence type="ECO:0000313" key="2">
    <source>
        <dbReference type="EMBL" id="RGS47885.1"/>
    </source>
</evidence>